<comment type="caution">
    <text evidence="1">The sequence shown here is derived from an EMBL/GenBank/DDBJ whole genome shotgun (WGS) entry which is preliminary data.</text>
</comment>
<dbReference type="RefSeq" id="WP_094016137.1">
    <property type="nucleotide sequence ID" value="NZ_NMQW01000024.1"/>
</dbReference>
<evidence type="ECO:0000313" key="1">
    <source>
        <dbReference type="EMBL" id="OXM84983.1"/>
    </source>
</evidence>
<dbReference type="AlphaFoldDB" id="A0A229UNR2"/>
<organism evidence="1 2">
    <name type="scientific">Paenibacillus rigui</name>
    <dbReference type="NCBI Taxonomy" id="554312"/>
    <lineage>
        <taxon>Bacteria</taxon>
        <taxon>Bacillati</taxon>
        <taxon>Bacillota</taxon>
        <taxon>Bacilli</taxon>
        <taxon>Bacillales</taxon>
        <taxon>Paenibacillaceae</taxon>
        <taxon>Paenibacillus</taxon>
    </lineage>
</organism>
<dbReference type="OrthoDB" id="1494211at2"/>
<dbReference type="Proteomes" id="UP000215509">
    <property type="component" value="Unassembled WGS sequence"/>
</dbReference>
<name>A0A229UNR2_9BACL</name>
<accession>A0A229UNR2</accession>
<reference evidence="1 2" key="1">
    <citation type="submission" date="2017-07" db="EMBL/GenBank/DDBJ databases">
        <title>Genome sequencing and assembly of Paenibacillus rigui.</title>
        <authorList>
            <person name="Mayilraj S."/>
        </authorList>
    </citation>
    <scope>NUCLEOTIDE SEQUENCE [LARGE SCALE GENOMIC DNA]</scope>
    <source>
        <strain evidence="1 2">JCM 16352</strain>
    </source>
</reference>
<dbReference type="EMBL" id="NMQW01000024">
    <property type="protein sequence ID" value="OXM84983.1"/>
    <property type="molecule type" value="Genomic_DNA"/>
</dbReference>
<sequence length="80" mass="9718">MEYVATFEKWDNSIGVYVFFNCESEKNTADETGKFQMIKQEHLHLLERYNYPFDKYPNVNFIFDSQENVVKNYEGSYFLY</sequence>
<evidence type="ECO:0000313" key="2">
    <source>
        <dbReference type="Proteomes" id="UP000215509"/>
    </source>
</evidence>
<gene>
    <name evidence="1" type="ORF">CF651_17335</name>
</gene>
<keyword evidence="2" id="KW-1185">Reference proteome</keyword>
<protein>
    <submittedName>
        <fullName evidence="1">Uncharacterized protein</fullName>
    </submittedName>
</protein>
<proteinExistence type="predicted"/>